<dbReference type="AlphaFoldDB" id="A0A8S0UB02"/>
<reference evidence="2 3" key="1">
    <citation type="submission" date="2019-12" db="EMBL/GenBank/DDBJ databases">
        <authorList>
            <person name="Alioto T."/>
            <person name="Alioto T."/>
            <person name="Gomez Garrido J."/>
        </authorList>
    </citation>
    <scope>NUCLEOTIDE SEQUENCE [LARGE SCALE GENOMIC DNA]</scope>
</reference>
<feature type="compositionally biased region" description="Polar residues" evidence="1">
    <location>
        <begin position="37"/>
        <end position="54"/>
    </location>
</feature>
<evidence type="ECO:0000256" key="1">
    <source>
        <dbReference type="SAM" id="MobiDB-lite"/>
    </source>
</evidence>
<organism evidence="2 3">
    <name type="scientific">Olea europaea subsp. europaea</name>
    <dbReference type="NCBI Taxonomy" id="158383"/>
    <lineage>
        <taxon>Eukaryota</taxon>
        <taxon>Viridiplantae</taxon>
        <taxon>Streptophyta</taxon>
        <taxon>Embryophyta</taxon>
        <taxon>Tracheophyta</taxon>
        <taxon>Spermatophyta</taxon>
        <taxon>Magnoliopsida</taxon>
        <taxon>eudicotyledons</taxon>
        <taxon>Gunneridae</taxon>
        <taxon>Pentapetalae</taxon>
        <taxon>asterids</taxon>
        <taxon>lamiids</taxon>
        <taxon>Lamiales</taxon>
        <taxon>Oleaceae</taxon>
        <taxon>Oleeae</taxon>
        <taxon>Olea</taxon>
    </lineage>
</organism>
<dbReference type="Proteomes" id="UP000594638">
    <property type="component" value="Unassembled WGS sequence"/>
</dbReference>
<name>A0A8S0UB02_OLEEU</name>
<protein>
    <submittedName>
        <fullName evidence="2">Uncharacterized protein</fullName>
    </submittedName>
</protein>
<feature type="compositionally biased region" description="Basic and acidic residues" evidence="1">
    <location>
        <begin position="75"/>
        <end position="86"/>
    </location>
</feature>
<dbReference type="EMBL" id="CACTIH010007452">
    <property type="protein sequence ID" value="CAA3013763.1"/>
    <property type="molecule type" value="Genomic_DNA"/>
</dbReference>
<evidence type="ECO:0000313" key="2">
    <source>
        <dbReference type="EMBL" id="CAA3013763.1"/>
    </source>
</evidence>
<sequence>MYCSKILGQAGKVELDFFSGVEPAPDEGARPRVLAPSESTKPPESQSASPNPQLRLSKPAEDERQVQASKSRTVRVCESETVRGECDNVDGNHGMGFNGSRVGNLEL</sequence>
<dbReference type="Gramene" id="OE9A096719T1">
    <property type="protein sequence ID" value="OE9A096719C1"/>
    <property type="gene ID" value="OE9A096719"/>
</dbReference>
<comment type="caution">
    <text evidence="2">The sequence shown here is derived from an EMBL/GenBank/DDBJ whole genome shotgun (WGS) entry which is preliminary data.</text>
</comment>
<keyword evidence="3" id="KW-1185">Reference proteome</keyword>
<gene>
    <name evidence="2" type="ORF">OLEA9_A096719</name>
</gene>
<feature type="region of interest" description="Disordered" evidence="1">
    <location>
        <begin position="22"/>
        <end position="107"/>
    </location>
</feature>
<evidence type="ECO:0000313" key="3">
    <source>
        <dbReference type="Proteomes" id="UP000594638"/>
    </source>
</evidence>
<accession>A0A8S0UB02</accession>
<proteinExistence type="predicted"/>